<gene>
    <name evidence="7" type="primary">pgl</name>
    <name evidence="9" type="ORF">AQPE_3245</name>
</gene>
<evidence type="ECO:0000256" key="1">
    <source>
        <dbReference type="ARBA" id="ARBA00000832"/>
    </source>
</evidence>
<dbReference type="EC" id="3.1.1.31" evidence="5 7"/>
<dbReference type="UniPathway" id="UPA00115">
    <property type="reaction ID" value="UER00409"/>
</dbReference>
<evidence type="ECO:0000256" key="4">
    <source>
        <dbReference type="ARBA" id="ARBA00010662"/>
    </source>
</evidence>
<dbReference type="AlphaFoldDB" id="A0A5K7SBX5"/>
<keyword evidence="7" id="KW-0378">Hydrolase</keyword>
<dbReference type="PANTHER" id="PTHR11054:SF0">
    <property type="entry name" value="6-PHOSPHOGLUCONOLACTONASE"/>
    <property type="match status" value="1"/>
</dbReference>
<dbReference type="SUPFAM" id="SSF100950">
    <property type="entry name" value="NagB/RpiA/CoA transferase-like"/>
    <property type="match status" value="1"/>
</dbReference>
<dbReference type="Pfam" id="PF01182">
    <property type="entry name" value="Glucosamine_iso"/>
    <property type="match status" value="1"/>
</dbReference>
<dbReference type="EMBL" id="AP018694">
    <property type="protein sequence ID" value="BBE19072.1"/>
    <property type="molecule type" value="Genomic_DNA"/>
</dbReference>
<evidence type="ECO:0000313" key="10">
    <source>
        <dbReference type="Proteomes" id="UP001193389"/>
    </source>
</evidence>
<evidence type="ECO:0000313" key="9">
    <source>
        <dbReference type="EMBL" id="BBE19072.1"/>
    </source>
</evidence>
<evidence type="ECO:0000256" key="7">
    <source>
        <dbReference type="RuleBase" id="RU365095"/>
    </source>
</evidence>
<dbReference type="InterPro" id="IPR037171">
    <property type="entry name" value="NagB/RpiA_transferase-like"/>
</dbReference>
<dbReference type="RefSeq" id="WP_318347345.1">
    <property type="nucleotide sequence ID" value="NZ_AP018694.1"/>
</dbReference>
<comment type="function">
    <text evidence="2 7">Hydrolysis of 6-phosphogluconolactone to 6-phosphogluconate.</text>
</comment>
<sequence>MKKTDLHIFKSPEELANQFANLMMSWVENRSGNAFHLAISGGKTPDLLFSVLASKYADSTLWQKIHFWWVDERMVPPTHPESNFGVAQKLLFSHITIPEANIHRIKGENIPETEALSYSAQIQKNIPQKNEWPVFDLILLGMGDDGHTASIFPDQMHLLESKNFCEVATQSQSGQKRVTLTGEAINNALRICFLVTGSNKAERLSEIRNNPEKAKLLPAAQIKPANGLLEWYIDELAAQLIK</sequence>
<keyword evidence="10" id="KW-1185">Reference proteome</keyword>
<dbReference type="GO" id="GO:0006098">
    <property type="term" value="P:pentose-phosphate shunt"/>
    <property type="evidence" value="ECO:0007669"/>
    <property type="project" value="UniProtKB-UniPathway"/>
</dbReference>
<evidence type="ECO:0000259" key="8">
    <source>
        <dbReference type="Pfam" id="PF01182"/>
    </source>
</evidence>
<evidence type="ECO:0000256" key="6">
    <source>
        <dbReference type="ARBA" id="ARBA00020337"/>
    </source>
</evidence>
<evidence type="ECO:0000256" key="2">
    <source>
        <dbReference type="ARBA" id="ARBA00002681"/>
    </source>
</evidence>
<proteinExistence type="inferred from homology"/>
<dbReference type="NCBIfam" id="TIGR01198">
    <property type="entry name" value="pgl"/>
    <property type="match status" value="1"/>
</dbReference>
<reference evidence="9" key="1">
    <citation type="journal article" date="2020" name="Int. J. Syst. Evol. Microbiol.">
        <title>Aquipluma nitroreducens gen. nov. sp. nov., a novel facultatively anaerobic bacterium isolated from a freshwater lake.</title>
        <authorList>
            <person name="Watanabe M."/>
            <person name="Kojima H."/>
            <person name="Fukui M."/>
        </authorList>
    </citation>
    <scope>NUCLEOTIDE SEQUENCE</scope>
    <source>
        <strain evidence="9">MeG22</strain>
    </source>
</reference>
<accession>A0A5K7SBX5</accession>
<dbReference type="GO" id="GO:0017057">
    <property type="term" value="F:6-phosphogluconolactonase activity"/>
    <property type="evidence" value="ECO:0007669"/>
    <property type="project" value="UniProtKB-UniRule"/>
</dbReference>
<evidence type="ECO:0000256" key="3">
    <source>
        <dbReference type="ARBA" id="ARBA00004961"/>
    </source>
</evidence>
<dbReference type="InterPro" id="IPR005900">
    <property type="entry name" value="6-phosphogluconolactonase_DevB"/>
</dbReference>
<dbReference type="Gene3D" id="3.40.50.1360">
    <property type="match status" value="1"/>
</dbReference>
<dbReference type="InterPro" id="IPR039104">
    <property type="entry name" value="6PGL"/>
</dbReference>
<dbReference type="Proteomes" id="UP001193389">
    <property type="component" value="Chromosome"/>
</dbReference>
<dbReference type="PANTHER" id="PTHR11054">
    <property type="entry name" value="6-PHOSPHOGLUCONOLACTONASE"/>
    <property type="match status" value="1"/>
</dbReference>
<organism evidence="9 10">
    <name type="scientific">Aquipluma nitroreducens</name>
    <dbReference type="NCBI Taxonomy" id="2010828"/>
    <lineage>
        <taxon>Bacteria</taxon>
        <taxon>Pseudomonadati</taxon>
        <taxon>Bacteroidota</taxon>
        <taxon>Bacteroidia</taxon>
        <taxon>Marinilabiliales</taxon>
        <taxon>Prolixibacteraceae</taxon>
        <taxon>Aquipluma</taxon>
    </lineage>
</organism>
<name>A0A5K7SBX5_9BACT</name>
<dbReference type="CDD" id="cd01400">
    <property type="entry name" value="6PGL"/>
    <property type="match status" value="1"/>
</dbReference>
<dbReference type="InterPro" id="IPR006148">
    <property type="entry name" value="Glc/Gal-6P_isomerase"/>
</dbReference>
<protein>
    <recommendedName>
        <fullName evidence="6 7">6-phosphogluconolactonase</fullName>
        <shortName evidence="7">6PGL</shortName>
        <ecNumber evidence="5 7">3.1.1.31</ecNumber>
    </recommendedName>
</protein>
<comment type="similarity">
    <text evidence="4 7">Belongs to the glucosamine/galactosamine-6-phosphate isomerase family. 6-phosphogluconolactonase subfamily.</text>
</comment>
<dbReference type="KEGG" id="anf:AQPE_3245"/>
<dbReference type="GO" id="GO:0005975">
    <property type="term" value="P:carbohydrate metabolic process"/>
    <property type="evidence" value="ECO:0007669"/>
    <property type="project" value="UniProtKB-UniRule"/>
</dbReference>
<comment type="pathway">
    <text evidence="3 7">Carbohydrate degradation; pentose phosphate pathway; D-ribulose 5-phosphate from D-glucose 6-phosphate (oxidative stage): step 2/3.</text>
</comment>
<feature type="domain" description="Glucosamine/galactosamine-6-phosphate isomerase" evidence="8">
    <location>
        <begin position="11"/>
        <end position="231"/>
    </location>
</feature>
<evidence type="ECO:0000256" key="5">
    <source>
        <dbReference type="ARBA" id="ARBA00013198"/>
    </source>
</evidence>
<comment type="catalytic activity">
    <reaction evidence="1 7">
        <text>6-phospho-D-glucono-1,5-lactone + H2O = 6-phospho-D-gluconate + H(+)</text>
        <dbReference type="Rhea" id="RHEA:12556"/>
        <dbReference type="ChEBI" id="CHEBI:15377"/>
        <dbReference type="ChEBI" id="CHEBI:15378"/>
        <dbReference type="ChEBI" id="CHEBI:57955"/>
        <dbReference type="ChEBI" id="CHEBI:58759"/>
        <dbReference type="EC" id="3.1.1.31"/>
    </reaction>
</comment>